<gene>
    <name evidence="1" type="ORF">E2R62_25385</name>
</gene>
<reference evidence="1" key="1">
    <citation type="submission" date="2019-03" db="EMBL/GenBank/DDBJ databases">
        <title>Complete genome sequence of enteropathogenic Citrobacter rodentium strain DBS100.</title>
        <authorList>
            <person name="Popov G."/>
            <person name="Fiebig A."/>
            <person name="Shideler S."/>
            <person name="Coombes B."/>
            <person name="Savchenko A."/>
        </authorList>
    </citation>
    <scope>NUCLEOTIDE SEQUENCE</scope>
    <source>
        <strain evidence="1">DBS100</strain>
    </source>
</reference>
<sequence>MSRNATFWRKQLLASTAGEAAKADLLFSSASATDFLSVVQSWQYQIEVYQPVHDYNKEPISLTLTGLNPGEYLNQALEAA</sequence>
<dbReference type="EMBL" id="CP038008">
    <property type="protein sequence ID" value="QBY31833.1"/>
    <property type="molecule type" value="Genomic_DNA"/>
</dbReference>
<evidence type="ECO:0000313" key="1">
    <source>
        <dbReference type="EMBL" id="QBY31833.1"/>
    </source>
</evidence>
<dbReference type="RefSeq" id="WP_012904957.1">
    <property type="nucleotide sequence ID" value="NZ_CAJTBI010000032.1"/>
</dbReference>
<organism evidence="1">
    <name type="scientific">Citrobacter rodentium</name>
    <dbReference type="NCBI Taxonomy" id="67825"/>
    <lineage>
        <taxon>Bacteria</taxon>
        <taxon>Pseudomonadati</taxon>
        <taxon>Pseudomonadota</taxon>
        <taxon>Gammaproteobacteria</taxon>
        <taxon>Enterobacterales</taxon>
        <taxon>Enterobacteriaceae</taxon>
        <taxon>Citrobacter</taxon>
    </lineage>
</organism>
<name>A0A482PP06_CITRO</name>
<accession>A0A482PP06</accession>
<dbReference type="AlphaFoldDB" id="A0A482PP06"/>
<proteinExistence type="predicted"/>
<protein>
    <submittedName>
        <fullName evidence="1">Uncharacterized protein</fullName>
    </submittedName>
</protein>